<evidence type="ECO:0000313" key="1">
    <source>
        <dbReference type="EMBL" id="AMP02495.1"/>
    </source>
</evidence>
<organism evidence="1 3">
    <name type="scientific">Collimonas pratensis</name>
    <dbReference type="NCBI Taxonomy" id="279113"/>
    <lineage>
        <taxon>Bacteria</taxon>
        <taxon>Pseudomonadati</taxon>
        <taxon>Pseudomonadota</taxon>
        <taxon>Betaproteobacteria</taxon>
        <taxon>Burkholderiales</taxon>
        <taxon>Oxalobacteraceae</taxon>
        <taxon>Collimonas</taxon>
    </lineage>
</organism>
<dbReference type="EMBL" id="CP013234">
    <property type="protein sequence ID" value="AMP02495.1"/>
    <property type="molecule type" value="Genomic_DNA"/>
</dbReference>
<evidence type="ECO:0000313" key="4">
    <source>
        <dbReference type="Proteomes" id="UP000074914"/>
    </source>
</evidence>
<proteinExistence type="predicted"/>
<accession>A0A127QQQ4</accession>
<dbReference type="RefSeq" id="WP_061935500.1">
    <property type="nucleotide sequence ID" value="NZ_CP013236.1"/>
</dbReference>
<dbReference type="Proteomes" id="UP000074914">
    <property type="component" value="Chromosome"/>
</dbReference>
<dbReference type="Proteomes" id="UP000074561">
    <property type="component" value="Chromosome"/>
</dbReference>
<name>A0A127QQQ4_9BURK</name>
<evidence type="ECO:0000313" key="3">
    <source>
        <dbReference type="Proteomes" id="UP000074561"/>
    </source>
</evidence>
<dbReference type="EMBL" id="CP013236">
    <property type="protein sequence ID" value="AMP12396.1"/>
    <property type="molecule type" value="Genomic_DNA"/>
</dbReference>
<protein>
    <submittedName>
        <fullName evidence="1">Uncharacterized protein</fullName>
    </submittedName>
</protein>
<reference evidence="3 4" key="1">
    <citation type="submission" date="2015-11" db="EMBL/GenBank/DDBJ databases">
        <title>Exploring the genomic traits of fungus-feeding bacterial genus Collimonas.</title>
        <authorList>
            <person name="Song C."/>
            <person name="Schmidt R."/>
            <person name="de Jager V."/>
            <person name="Krzyzanowska D."/>
            <person name="Jongedijk E."/>
            <person name="Cankar K."/>
            <person name="Beekwilder J."/>
            <person name="van Veen A."/>
            <person name="de Boer W."/>
            <person name="van Veen J.A."/>
            <person name="Garbeva P."/>
        </authorList>
    </citation>
    <scope>NUCLEOTIDE SEQUENCE [LARGE SCALE GENOMIC DNA]</scope>
    <source>
        <strain evidence="2 4">Ter291</strain>
        <strain evidence="1 3">Ter91</strain>
    </source>
</reference>
<dbReference type="STRING" id="279113.CPter91_0096"/>
<dbReference type="AlphaFoldDB" id="A0A127QQQ4"/>
<gene>
    <name evidence="2" type="ORF">CPter291_0100</name>
    <name evidence="1" type="ORF">CPter91_0096</name>
</gene>
<keyword evidence="4" id="KW-1185">Reference proteome</keyword>
<dbReference type="KEGG" id="cpra:CPter91_0096"/>
<sequence>MEGAENRGFPATPGIDFRPALVYPPQSLLKYLFSFGNKCLPRKYSISNKTAVGLIVNAHV</sequence>
<evidence type="ECO:0000313" key="2">
    <source>
        <dbReference type="EMBL" id="AMP12396.1"/>
    </source>
</evidence>
<dbReference type="PATRIC" id="fig|279113.10.peg.101"/>